<protein>
    <recommendedName>
        <fullName evidence="1">SEC7 domain-containing protein</fullName>
    </recommendedName>
</protein>
<evidence type="ECO:0000313" key="3">
    <source>
        <dbReference type="Proteomes" id="UP000266643"/>
    </source>
</evidence>
<dbReference type="Gene3D" id="1.10.220.20">
    <property type="match status" value="1"/>
</dbReference>
<dbReference type="Gene3D" id="1.10.1000.11">
    <property type="entry name" value="Arf Nucleotide-binding Site Opener,domain 2"/>
    <property type="match status" value="1"/>
</dbReference>
<name>A0A397EDL4_APHAT</name>
<reference evidence="2 3" key="1">
    <citation type="submission" date="2018-08" db="EMBL/GenBank/DDBJ databases">
        <title>Aphanomyces genome sequencing and annotation.</title>
        <authorList>
            <person name="Minardi D."/>
            <person name="Oidtmann B."/>
            <person name="Van Der Giezen M."/>
            <person name="Studholme D.J."/>
        </authorList>
    </citation>
    <scope>NUCLEOTIDE SEQUENCE [LARGE SCALE GENOMIC DNA]</scope>
    <source>
        <strain evidence="2 3">D2</strain>
    </source>
</reference>
<dbReference type="PANTHER" id="PTHR10663:SF388">
    <property type="entry name" value="GOLGI-SPECIFIC BREFELDIN A-RESISTANCE GUANINE NUCLEOTIDE EXCHANGE FACTOR 1"/>
    <property type="match status" value="1"/>
</dbReference>
<dbReference type="GO" id="GO:0005737">
    <property type="term" value="C:cytoplasm"/>
    <property type="evidence" value="ECO:0007669"/>
    <property type="project" value="UniProtKB-ARBA"/>
</dbReference>
<dbReference type="SUPFAM" id="SSF48425">
    <property type="entry name" value="Sec7 domain"/>
    <property type="match status" value="1"/>
</dbReference>
<dbReference type="SMART" id="SM00222">
    <property type="entry name" value="Sec7"/>
    <property type="match status" value="1"/>
</dbReference>
<dbReference type="Pfam" id="PF12783">
    <property type="entry name" value="Sec7-like_HUS"/>
    <property type="match status" value="1"/>
</dbReference>
<dbReference type="Proteomes" id="UP000266643">
    <property type="component" value="Unassembled WGS sequence"/>
</dbReference>
<sequence length="525" mass="58621">MVYGHPNGVNCVKGEIHNVLSVMRVNARWATAARFKREVPTHTQSALLRRFKDLHVSLEGVIDLSDVDTLNVLEPFVHVVESEKTSGFITGAAISSLNKFLLYGLIPPDGLRATEAINRIALCVSRCRFEETHRDVDEMVLMKLLELLEFCLRCEAGPLISGDNVWNMGDDLTVDVVLPYGIPVLEQLLLFLSDLIKPKGKEDTIIFGLSLINLVLETAGTGLGAHPSLVLSLTLRVVFNLFNSIKDHLKVQLEIFFTSVHMRIMDSPTCSDEQKELALESLLEFCREPALMLDLLLAVLESISRRCPLHLANASKVDVTGSDLAALVDPSPNSFAGALPSDNGDANSTIPPNDSLAWLHTARERTAEVLQQRKQNKKRYFLAAEKFHTEPKNWIAYSQQLGLLPNPITAESVATFFHHTPGLNKTSIGDYLGDGPKEDKPFHEAVRNAYVSMFDFRHAPLDGALRMCLAKFRLPGEAQKIDRLMEAFAKEYFNQIQAEKHPFVHEDCAFILSFSIIMLNTDLHR</sequence>
<dbReference type="GO" id="GO:0016192">
    <property type="term" value="P:vesicle-mediated transport"/>
    <property type="evidence" value="ECO:0007669"/>
    <property type="project" value="UniProtKB-ARBA"/>
</dbReference>
<accession>A0A397EDL4</accession>
<dbReference type="GO" id="GO:0032012">
    <property type="term" value="P:regulation of ARF protein signal transduction"/>
    <property type="evidence" value="ECO:0007669"/>
    <property type="project" value="InterPro"/>
</dbReference>
<organism evidence="2 3">
    <name type="scientific">Aphanomyces astaci</name>
    <name type="common">Crayfish plague agent</name>
    <dbReference type="NCBI Taxonomy" id="112090"/>
    <lineage>
        <taxon>Eukaryota</taxon>
        <taxon>Sar</taxon>
        <taxon>Stramenopiles</taxon>
        <taxon>Oomycota</taxon>
        <taxon>Saprolegniomycetes</taxon>
        <taxon>Saprolegniales</taxon>
        <taxon>Verrucalvaceae</taxon>
        <taxon>Aphanomyces</taxon>
    </lineage>
</organism>
<dbReference type="Pfam" id="PF01369">
    <property type="entry name" value="Sec7"/>
    <property type="match status" value="1"/>
</dbReference>
<dbReference type="PROSITE" id="PS50190">
    <property type="entry name" value="SEC7"/>
    <property type="match status" value="1"/>
</dbReference>
<dbReference type="InterPro" id="IPR000904">
    <property type="entry name" value="Sec7_dom"/>
</dbReference>
<dbReference type="EMBL" id="QUTD01001292">
    <property type="protein sequence ID" value="RHY78165.1"/>
    <property type="molecule type" value="Genomic_DNA"/>
</dbReference>
<proteinExistence type="predicted"/>
<evidence type="ECO:0000313" key="2">
    <source>
        <dbReference type="EMBL" id="RHY78165.1"/>
    </source>
</evidence>
<dbReference type="CDD" id="cd00171">
    <property type="entry name" value="Sec7"/>
    <property type="match status" value="1"/>
</dbReference>
<dbReference type="InterPro" id="IPR023394">
    <property type="entry name" value="Sec7_C_sf"/>
</dbReference>
<dbReference type="GO" id="GO:0005085">
    <property type="term" value="F:guanyl-nucleotide exchange factor activity"/>
    <property type="evidence" value="ECO:0007669"/>
    <property type="project" value="InterPro"/>
</dbReference>
<evidence type="ECO:0000259" key="1">
    <source>
        <dbReference type="PROSITE" id="PS50190"/>
    </source>
</evidence>
<comment type="caution">
    <text evidence="2">The sequence shown here is derived from an EMBL/GenBank/DDBJ whole genome shotgun (WGS) entry which is preliminary data.</text>
</comment>
<dbReference type="VEuPathDB" id="FungiDB:H257_15801"/>
<dbReference type="GO" id="GO:0012505">
    <property type="term" value="C:endomembrane system"/>
    <property type="evidence" value="ECO:0007669"/>
    <property type="project" value="UniProtKB-ARBA"/>
</dbReference>
<gene>
    <name evidence="2" type="ORF">DYB30_007032</name>
</gene>
<dbReference type="PANTHER" id="PTHR10663">
    <property type="entry name" value="GUANYL-NUCLEOTIDE EXCHANGE FACTOR"/>
    <property type="match status" value="1"/>
</dbReference>
<dbReference type="InterPro" id="IPR035999">
    <property type="entry name" value="Sec7_dom_sf"/>
</dbReference>
<dbReference type="InterPro" id="IPR032691">
    <property type="entry name" value="Mon2/Sec7/BIG1-like_HUS"/>
</dbReference>
<dbReference type="AlphaFoldDB" id="A0A397EDL4"/>
<feature type="domain" description="SEC7" evidence="1">
    <location>
        <begin position="369"/>
        <end position="524"/>
    </location>
</feature>